<evidence type="ECO:0000313" key="4">
    <source>
        <dbReference type="Proteomes" id="UP000275846"/>
    </source>
</evidence>
<keyword evidence="4" id="KW-1185">Reference proteome</keyword>
<accession>A0A183TR71</accession>
<keyword evidence="1" id="KW-0812">Transmembrane</keyword>
<feature type="transmembrane region" description="Helical" evidence="1">
    <location>
        <begin position="20"/>
        <end position="40"/>
    </location>
</feature>
<name>A0A183TR71_SCHSO</name>
<dbReference type="AlphaFoldDB" id="A0A183TR71"/>
<dbReference type="EMBL" id="UYSU01045833">
    <property type="protein sequence ID" value="VDM05354.1"/>
    <property type="molecule type" value="Genomic_DNA"/>
</dbReference>
<proteinExistence type="predicted"/>
<reference evidence="3 4" key="2">
    <citation type="submission" date="2018-11" db="EMBL/GenBank/DDBJ databases">
        <authorList>
            <consortium name="Pathogen Informatics"/>
        </authorList>
    </citation>
    <scope>NUCLEOTIDE SEQUENCE [LARGE SCALE GENOMIC DNA]</scope>
    <source>
        <strain evidence="3 4">NST_G2</strain>
    </source>
</reference>
<dbReference type="InterPro" id="IPR000477">
    <property type="entry name" value="RT_dom"/>
</dbReference>
<sequence length="139" mass="15622">MAHVTDNGTVSEAFAVTNGVNQGCILAPTLLSLMFSVMLMDAYRDERPVIHIAYRMDDQFLKQRRMQFHLLVSTDTIHELLFAEDCALNATAEEEMQRSMDLFAAAYDNFGLRINIEKTVVVHQPPSTPQLTSISMALN</sequence>
<dbReference type="Pfam" id="PF00078">
    <property type="entry name" value="RVT_1"/>
    <property type="match status" value="1"/>
</dbReference>
<dbReference type="PROSITE" id="PS50878">
    <property type="entry name" value="RT_POL"/>
    <property type="match status" value="1"/>
</dbReference>
<dbReference type="PANTHER" id="PTHR47027:SF26">
    <property type="entry name" value="REVERSE TRANSCRIPTASE DOMAIN-CONTAINING PROTEIN"/>
    <property type="match status" value="1"/>
</dbReference>
<dbReference type="Proteomes" id="UP000275846">
    <property type="component" value="Unassembled WGS sequence"/>
</dbReference>
<evidence type="ECO:0000259" key="2">
    <source>
        <dbReference type="PROSITE" id="PS50878"/>
    </source>
</evidence>
<evidence type="ECO:0000256" key="1">
    <source>
        <dbReference type="SAM" id="Phobius"/>
    </source>
</evidence>
<dbReference type="PANTHER" id="PTHR47027">
    <property type="entry name" value="REVERSE TRANSCRIPTASE DOMAIN-CONTAINING PROTEIN"/>
    <property type="match status" value="1"/>
</dbReference>
<reference evidence="5" key="1">
    <citation type="submission" date="2016-06" db="UniProtKB">
        <authorList>
            <consortium name="WormBaseParasite"/>
        </authorList>
    </citation>
    <scope>IDENTIFICATION</scope>
</reference>
<dbReference type="WBParaSite" id="SSLN_0001968901-mRNA-1">
    <property type="protein sequence ID" value="SSLN_0001968901-mRNA-1"/>
    <property type="gene ID" value="SSLN_0001968901"/>
</dbReference>
<evidence type="ECO:0000313" key="5">
    <source>
        <dbReference type="WBParaSite" id="SSLN_0001968901-mRNA-1"/>
    </source>
</evidence>
<feature type="domain" description="Reverse transcriptase" evidence="2">
    <location>
        <begin position="1"/>
        <end position="138"/>
    </location>
</feature>
<gene>
    <name evidence="3" type="ORF">SSLN_LOCUS18968</name>
</gene>
<protein>
    <submittedName>
        <fullName evidence="5">Reverse transcriptase domain-containing protein</fullName>
    </submittedName>
</protein>
<evidence type="ECO:0000313" key="3">
    <source>
        <dbReference type="EMBL" id="VDM05354.1"/>
    </source>
</evidence>
<keyword evidence="1" id="KW-1133">Transmembrane helix</keyword>
<keyword evidence="1" id="KW-0472">Membrane</keyword>
<organism evidence="5">
    <name type="scientific">Schistocephalus solidus</name>
    <name type="common">Tapeworm</name>
    <dbReference type="NCBI Taxonomy" id="70667"/>
    <lineage>
        <taxon>Eukaryota</taxon>
        <taxon>Metazoa</taxon>
        <taxon>Spiralia</taxon>
        <taxon>Lophotrochozoa</taxon>
        <taxon>Platyhelminthes</taxon>
        <taxon>Cestoda</taxon>
        <taxon>Eucestoda</taxon>
        <taxon>Diphyllobothriidea</taxon>
        <taxon>Diphyllobothriidae</taxon>
        <taxon>Schistocephalus</taxon>
    </lineage>
</organism>